<dbReference type="Proteomes" id="UP000688947">
    <property type="component" value="Unassembled WGS sequence"/>
</dbReference>
<gene>
    <name evidence="2" type="ORF">JG687_00018133</name>
</gene>
<protein>
    <submittedName>
        <fullName evidence="2">Uncharacterized protein</fullName>
    </submittedName>
</protein>
<evidence type="ECO:0000256" key="1">
    <source>
        <dbReference type="SAM" id="MobiDB-lite"/>
    </source>
</evidence>
<proteinExistence type="predicted"/>
<organism evidence="2 3">
    <name type="scientific">Phytophthora cactorum</name>
    <dbReference type="NCBI Taxonomy" id="29920"/>
    <lineage>
        <taxon>Eukaryota</taxon>
        <taxon>Sar</taxon>
        <taxon>Stramenopiles</taxon>
        <taxon>Oomycota</taxon>
        <taxon>Peronosporomycetes</taxon>
        <taxon>Peronosporales</taxon>
        <taxon>Peronosporaceae</taxon>
        <taxon>Phytophthora</taxon>
    </lineage>
</organism>
<feature type="region of interest" description="Disordered" evidence="1">
    <location>
        <begin position="1"/>
        <end position="21"/>
    </location>
</feature>
<evidence type="ECO:0000313" key="3">
    <source>
        <dbReference type="Proteomes" id="UP000688947"/>
    </source>
</evidence>
<evidence type="ECO:0000313" key="2">
    <source>
        <dbReference type="EMBL" id="KAG6943964.1"/>
    </source>
</evidence>
<dbReference type="EMBL" id="JAENGZ010002359">
    <property type="protein sequence ID" value="KAG6943964.1"/>
    <property type="molecule type" value="Genomic_DNA"/>
</dbReference>
<dbReference type="AlphaFoldDB" id="A0A8T1TPM3"/>
<reference evidence="2" key="1">
    <citation type="submission" date="2021-01" db="EMBL/GenBank/DDBJ databases">
        <title>Phytophthora aleatoria, a newly-described species from Pinus radiata is distinct from Phytophthora cactorum isolates based on comparative genomics.</title>
        <authorList>
            <person name="Mcdougal R."/>
            <person name="Panda P."/>
            <person name="Williams N."/>
            <person name="Studholme D.J."/>
        </authorList>
    </citation>
    <scope>NUCLEOTIDE SEQUENCE</scope>
    <source>
        <strain evidence="2">NZFS 3830</strain>
    </source>
</reference>
<name>A0A8T1TPM3_9STRA</name>
<sequence>MQLTWCSQLTGSRSTQHTSYSTRRVAPRLGVSAEPREKILLADCSGMHAPREC</sequence>
<comment type="caution">
    <text evidence="2">The sequence shown here is derived from an EMBL/GenBank/DDBJ whole genome shotgun (WGS) entry which is preliminary data.</text>
</comment>
<accession>A0A8T1TPM3</accession>